<evidence type="ECO:0000313" key="2">
    <source>
        <dbReference type="Proteomes" id="UP000033566"/>
    </source>
</evidence>
<dbReference type="EMBL" id="CP011311">
    <property type="protein sequence ID" value="AKE38510.1"/>
    <property type="molecule type" value="Genomic_DNA"/>
</dbReference>
<dbReference type="SMART" id="SM00318">
    <property type="entry name" value="SNc"/>
    <property type="match status" value="1"/>
</dbReference>
<dbReference type="KEGG" id="ccj:UL81_02645"/>
<dbReference type="Gene3D" id="2.40.50.90">
    <property type="match status" value="1"/>
</dbReference>
<dbReference type="SUPFAM" id="SSF50199">
    <property type="entry name" value="Staphylococcal nuclease"/>
    <property type="match status" value="1"/>
</dbReference>
<dbReference type="InterPro" id="IPR016071">
    <property type="entry name" value="Staphylococal_nuclease_OB-fold"/>
</dbReference>
<dbReference type="HOGENOM" id="CLU_046484_5_3_11"/>
<organism evidence="1 2">
    <name type="scientific">Corynebacterium camporealensis</name>
    <dbReference type="NCBI Taxonomy" id="161896"/>
    <lineage>
        <taxon>Bacteria</taxon>
        <taxon>Bacillati</taxon>
        <taxon>Actinomycetota</taxon>
        <taxon>Actinomycetes</taxon>
        <taxon>Mycobacteriales</taxon>
        <taxon>Corynebacteriaceae</taxon>
        <taxon>Corynebacterium</taxon>
    </lineage>
</organism>
<dbReference type="STRING" id="161896.UL81_02645"/>
<keyword evidence="2" id="KW-1185">Reference proteome</keyword>
<sequence>MKFFKVLGGVLAVGAVVIGGVLLYDASTDHPYTVSYIVDGDTLDVEHRGDTIRVRLLNVDTPELARFGNPTECMAEEATAFLEELLPIGTEVELQYDEERTDRYDRTLAAVFKDDVFVNAEIAAAGLGTALVVGENDRFYPEVADAVAQAEAEGLGIHGVDENCTPL</sequence>
<accession>A0A0F6QVQ3</accession>
<gene>
    <name evidence="1" type="ORF">UL81_02645</name>
</gene>
<dbReference type="RefSeq" id="WP_052097788.1">
    <property type="nucleotide sequence ID" value="NZ_CP011311.1"/>
</dbReference>
<dbReference type="PATRIC" id="fig|161896.4.peg.520"/>
<name>A0A0F6QVQ3_9CORY</name>
<dbReference type="PROSITE" id="PS50830">
    <property type="entry name" value="TNASE_3"/>
    <property type="match status" value="1"/>
</dbReference>
<reference evidence="1 2" key="1">
    <citation type="journal article" date="2015" name="Genome Announc.">
        <title>Complete Genome Sequence of Corynebacterium camporealensis DSM 44610, Isolated from the Milk of a Manchega Sheep with Subclinical Mastitis.</title>
        <authorList>
            <person name="Ruckert C."/>
            <person name="Albersmeier A."/>
            <person name="Winkler A."/>
            <person name="Tauch A."/>
        </authorList>
    </citation>
    <scope>NUCLEOTIDE SEQUENCE [LARGE SCALE GENOMIC DNA]</scope>
    <source>
        <strain evidence="1 2">DSM 44610</strain>
    </source>
</reference>
<proteinExistence type="predicted"/>
<dbReference type="Proteomes" id="UP000033566">
    <property type="component" value="Chromosome"/>
</dbReference>
<dbReference type="InterPro" id="IPR002071">
    <property type="entry name" value="Thermonucl_AS"/>
</dbReference>
<dbReference type="GO" id="GO:0004518">
    <property type="term" value="F:nuclease activity"/>
    <property type="evidence" value="ECO:0007669"/>
    <property type="project" value="InterPro"/>
</dbReference>
<dbReference type="OrthoDB" id="5241375at2"/>
<dbReference type="InterPro" id="IPR035437">
    <property type="entry name" value="SNase_OB-fold_sf"/>
</dbReference>
<protein>
    <submittedName>
        <fullName evidence="1">Uncharacterized protein</fullName>
    </submittedName>
</protein>
<dbReference type="Pfam" id="PF00565">
    <property type="entry name" value="SNase"/>
    <property type="match status" value="1"/>
</dbReference>
<evidence type="ECO:0000313" key="1">
    <source>
        <dbReference type="EMBL" id="AKE38510.1"/>
    </source>
</evidence>
<dbReference type="AlphaFoldDB" id="A0A0F6QVQ3"/>
<dbReference type="GO" id="GO:0003676">
    <property type="term" value="F:nucleic acid binding"/>
    <property type="evidence" value="ECO:0007669"/>
    <property type="project" value="InterPro"/>
</dbReference>
<dbReference type="PROSITE" id="PS01123">
    <property type="entry name" value="TNASE_1"/>
    <property type="match status" value="1"/>
</dbReference>